<feature type="region of interest" description="Disordered" evidence="1">
    <location>
        <begin position="1"/>
        <end position="42"/>
    </location>
</feature>
<dbReference type="AlphaFoldDB" id="Q5QLE6"/>
<protein>
    <submittedName>
        <fullName evidence="2">Uncharacterized protein</fullName>
    </submittedName>
</protein>
<evidence type="ECO:0000256" key="1">
    <source>
        <dbReference type="SAM" id="MobiDB-lite"/>
    </source>
</evidence>
<proteinExistence type="predicted"/>
<reference evidence="2" key="1">
    <citation type="journal article" date="2002" name="Nature">
        <title>The genome sequence and structure of rice chromosome 1.</title>
        <authorList>
            <person name="Sasaki T."/>
            <person name="Matsumoto T."/>
            <person name="Yamamoto K."/>
            <person name="Sakata K."/>
            <person name="Baba T."/>
            <person name="Katayose Y."/>
            <person name="Wu J."/>
            <person name="Niimura Y."/>
            <person name="Cheng Z."/>
            <person name="Nagamura Y."/>
            <person name="Antonio B.A."/>
            <person name="Kanamori H."/>
            <person name="Hosokawa S."/>
            <person name="Masukawa M."/>
            <person name="Arikawa K."/>
            <person name="Chiden Y."/>
            <person name="Hayashi M."/>
            <person name="Okamoto M."/>
            <person name="Ando T."/>
            <person name="Aoki H."/>
            <person name="Arita K."/>
            <person name="Hamada M."/>
            <person name="Harada C."/>
            <person name="Hijishita S."/>
            <person name="Honda M."/>
            <person name="Ichikawa Y."/>
            <person name="Idonuma A."/>
            <person name="Iijima M."/>
            <person name="Ikeda M."/>
            <person name="Ikeno M."/>
            <person name="Itoh S."/>
            <person name="Itoh T."/>
            <person name="Itoh Y."/>
            <person name="Itoh Y."/>
            <person name="Iwabuchi A."/>
            <person name="Kamiya K."/>
            <person name="Karasawa W."/>
            <person name="Katagiri S."/>
            <person name="Kikuta A."/>
            <person name="Kobayashi N."/>
            <person name="Kono I."/>
            <person name="Machita K."/>
            <person name="Maehara T."/>
            <person name="Mizuno H."/>
            <person name="Mizubayashi T."/>
            <person name="Mukai Y."/>
            <person name="Nagasaki H."/>
            <person name="Nakashima M."/>
            <person name="Nakama Y."/>
            <person name="Nakamichi Y."/>
            <person name="Nakamura M."/>
            <person name="Namiki N."/>
            <person name="Negishi M."/>
            <person name="Ohta I."/>
            <person name="Ono N."/>
            <person name="Saji S."/>
            <person name="Sakai K."/>
            <person name="Shibata M."/>
            <person name="Shimokawa T."/>
            <person name="Shomura A."/>
            <person name="Song J."/>
            <person name="Takazaki Y."/>
            <person name="Terasawa K."/>
            <person name="Tsuji K."/>
            <person name="Waki K."/>
            <person name="Yamagata H."/>
            <person name="Yamane H."/>
            <person name="Yoshiki S."/>
            <person name="Yoshihara R."/>
            <person name="Yukawa K."/>
            <person name="Zhong H."/>
            <person name="Iwama H."/>
            <person name="Endo T."/>
            <person name="Ito H."/>
            <person name="Hahn J.H."/>
            <person name="Kim H.I."/>
            <person name="Eun M.Y."/>
            <person name="Yano M."/>
            <person name="Jiang J."/>
            <person name="Gojobori T."/>
        </authorList>
    </citation>
    <scope>NUCLEOTIDE SEQUENCE [LARGE SCALE GENOMIC DNA]</scope>
</reference>
<accession>Q5QLE6</accession>
<evidence type="ECO:0000313" key="2">
    <source>
        <dbReference type="EMBL" id="BAD73749.1"/>
    </source>
</evidence>
<name>Q5QLE6_ORYSJ</name>
<dbReference type="Proteomes" id="UP000817658">
    <property type="component" value="Chromosome 1"/>
</dbReference>
<organism evidence="2">
    <name type="scientific">Oryza sativa subsp. japonica</name>
    <name type="common">Rice</name>
    <dbReference type="NCBI Taxonomy" id="39947"/>
    <lineage>
        <taxon>Eukaryota</taxon>
        <taxon>Viridiplantae</taxon>
        <taxon>Streptophyta</taxon>
        <taxon>Embryophyta</taxon>
        <taxon>Tracheophyta</taxon>
        <taxon>Spermatophyta</taxon>
        <taxon>Magnoliopsida</taxon>
        <taxon>Liliopsida</taxon>
        <taxon>Poales</taxon>
        <taxon>Poaceae</taxon>
        <taxon>BOP clade</taxon>
        <taxon>Oryzoideae</taxon>
        <taxon>Oryzeae</taxon>
        <taxon>Oryzinae</taxon>
        <taxon>Oryza</taxon>
        <taxon>Oryza sativa</taxon>
    </lineage>
</organism>
<sequence length="62" mass="7001">MHKSHRVTIPTKPNRKSSQEGEAGRANGAHPKNYTTKWPLAGRKTRHQVVRRCDDVRAGGRL</sequence>
<gene>
    <name evidence="2" type="primary">P0019E03.10</name>
</gene>
<dbReference type="EMBL" id="AP004363">
    <property type="protein sequence ID" value="BAD73749.1"/>
    <property type="molecule type" value="Genomic_DNA"/>
</dbReference>